<evidence type="ECO:0000256" key="1">
    <source>
        <dbReference type="SAM" id="MobiDB-lite"/>
    </source>
</evidence>
<dbReference type="AlphaFoldDB" id="A0A1Y1ZQA1"/>
<dbReference type="STRING" id="1231657.A0A1Y1ZQA1"/>
<feature type="region of interest" description="Disordered" evidence="1">
    <location>
        <begin position="186"/>
        <end position="250"/>
    </location>
</feature>
<evidence type="ECO:0000313" key="4">
    <source>
        <dbReference type="Proteomes" id="UP000193144"/>
    </source>
</evidence>
<reference evidence="3 4" key="1">
    <citation type="submission" date="2016-07" db="EMBL/GenBank/DDBJ databases">
        <title>Pervasive Adenine N6-methylation of Active Genes in Fungi.</title>
        <authorList>
            <consortium name="DOE Joint Genome Institute"/>
            <person name="Mondo S.J."/>
            <person name="Dannebaum R.O."/>
            <person name="Kuo R.C."/>
            <person name="Labutti K."/>
            <person name="Haridas S."/>
            <person name="Kuo A."/>
            <person name="Salamov A."/>
            <person name="Ahrendt S.R."/>
            <person name="Lipzen A."/>
            <person name="Sullivan W."/>
            <person name="Andreopoulos W.B."/>
            <person name="Clum A."/>
            <person name="Lindquist E."/>
            <person name="Daum C."/>
            <person name="Ramamoorthy G.K."/>
            <person name="Gryganskyi A."/>
            <person name="Culley D."/>
            <person name="Magnuson J.K."/>
            <person name="James T.Y."/>
            <person name="O'Malley M.A."/>
            <person name="Stajich J.E."/>
            <person name="Spatafora J.W."/>
            <person name="Visel A."/>
            <person name="Grigoriev I.V."/>
        </authorList>
    </citation>
    <scope>NUCLEOTIDE SEQUENCE [LARGE SCALE GENOMIC DNA]</scope>
    <source>
        <strain evidence="3 4">CBS 115471</strain>
    </source>
</reference>
<feature type="region of interest" description="Disordered" evidence="1">
    <location>
        <begin position="142"/>
        <end position="167"/>
    </location>
</feature>
<keyword evidence="2" id="KW-0732">Signal</keyword>
<feature type="compositionally biased region" description="Low complexity" evidence="1">
    <location>
        <begin position="142"/>
        <end position="151"/>
    </location>
</feature>
<feature type="signal peptide" evidence="2">
    <location>
        <begin position="1"/>
        <end position="24"/>
    </location>
</feature>
<accession>A0A1Y1ZQA1</accession>
<feature type="compositionally biased region" description="Polar residues" evidence="1">
    <location>
        <begin position="232"/>
        <end position="250"/>
    </location>
</feature>
<dbReference type="OrthoDB" id="6020543at2759"/>
<evidence type="ECO:0000256" key="2">
    <source>
        <dbReference type="SAM" id="SignalP"/>
    </source>
</evidence>
<keyword evidence="4" id="KW-1185">Reference proteome</keyword>
<dbReference type="EMBL" id="MCFA01000051">
    <property type="protein sequence ID" value="ORY12408.1"/>
    <property type="molecule type" value="Genomic_DNA"/>
</dbReference>
<comment type="caution">
    <text evidence="3">The sequence shown here is derived from an EMBL/GenBank/DDBJ whole genome shotgun (WGS) entry which is preliminary data.</text>
</comment>
<proteinExistence type="predicted"/>
<feature type="compositionally biased region" description="Low complexity" evidence="1">
    <location>
        <begin position="193"/>
        <end position="217"/>
    </location>
</feature>
<feature type="chain" id="PRO_5011001918" evidence="2">
    <location>
        <begin position="25"/>
        <end position="553"/>
    </location>
</feature>
<sequence length="553" mass="58381">MFFHSSPVLFFSFLLLTISTVSFAALLPNHQFGPARLQHVHTPALANSEHHRILSTRDDPKTKVKVVPVSGPTPYTLMDTLREFLKRLFAHVLAGNGNGEGKLKAAGGTITVMIQPTPIEGSPSMESVVVSTAHVVSSSFASSLSGTSTGANMPESEIGAPTPTSTPTSTLFPQIVTILISPSPIAASTPQAAETPSPTNSESPSTASPSAPIPTAEDGTVHILPFPYPLPSHNTTSEFSKSPNSTTTIRSTRTLYITETVHAVRLHTYNTNTNTPIAPTTSPRYQNATMGTLPTAQATGHAVPFLLPHPLLPPISVSPTPTPSPSPSPELNLSILCPSSSSSSGYIHTLTLPLLSTFWPPSLSVLPGCLPPPLNSSSSLPNCTTLGSQIAHCQSLGTTVLLTITASDPGAVAGNLQYGDPLSNPFPFGPYFTDTNNVDTNANSEGKQPPNLFTPLHTPSTLAYTLFTLFGPVSSSSSTQPSSFGSYPRPLGSNVSLNGFLVRVPREWWGTYQGRAFGVFVERLRELEDSAFLDGDGGVGSVGRRGIVELEWV</sequence>
<protein>
    <submittedName>
        <fullName evidence="3">Uncharacterized protein</fullName>
    </submittedName>
</protein>
<name>A0A1Y1ZQA1_9PLEO</name>
<evidence type="ECO:0000313" key="3">
    <source>
        <dbReference type="EMBL" id="ORY12408.1"/>
    </source>
</evidence>
<organism evidence="3 4">
    <name type="scientific">Clohesyomyces aquaticus</name>
    <dbReference type="NCBI Taxonomy" id="1231657"/>
    <lineage>
        <taxon>Eukaryota</taxon>
        <taxon>Fungi</taxon>
        <taxon>Dikarya</taxon>
        <taxon>Ascomycota</taxon>
        <taxon>Pezizomycotina</taxon>
        <taxon>Dothideomycetes</taxon>
        <taxon>Pleosporomycetidae</taxon>
        <taxon>Pleosporales</taxon>
        <taxon>Lindgomycetaceae</taxon>
        <taxon>Clohesyomyces</taxon>
    </lineage>
</organism>
<dbReference type="Proteomes" id="UP000193144">
    <property type="component" value="Unassembled WGS sequence"/>
</dbReference>
<gene>
    <name evidence="3" type="ORF">BCR34DRAFT_587204</name>
</gene>